<evidence type="ECO:0000256" key="4">
    <source>
        <dbReference type="SAM" id="MobiDB-lite"/>
    </source>
</evidence>
<evidence type="ECO:0000313" key="7">
    <source>
        <dbReference type="Proteomes" id="UP001152888"/>
    </source>
</evidence>
<dbReference type="Gene3D" id="1.25.10.10">
    <property type="entry name" value="Leucine-rich Repeat Variant"/>
    <property type="match status" value="1"/>
</dbReference>
<evidence type="ECO:0000256" key="2">
    <source>
        <dbReference type="ARBA" id="ARBA00038332"/>
    </source>
</evidence>
<accession>A0A9P0K8S4</accession>
<sequence>MDEKSVIREFDVLKEGFKEENLELQLQFVRRLVPLAKHLGPELTRTELLPFLRDHMDYHDEILLNVSDQLEQFIPLVGGYEHAQCLLDILVKLCDVDETVVREKAVASMNQIVRNMDTEMIQKVFLPVVEAMSNEEWFTGKCSATGLFAVVYPHASEEKKADLRNIYKILIQDDSPIVRRAAAINLLDLIELMDPQHLKDQIVPVLDILAKDSIDAVRVLAVEVALALCRKLTENDIEELVFKSIESWSEDLYWTLRQKLAINIADLQVAIPFGKTRGKILAMYQKLLRDFEANVRKQAVKSLGDYCQSLKNTYQSQPKQEDNFEPVFVQSILPHIKALSSDHNDEVRAVLSSTLISLISVLSEDCFKQHVLPLIVEMLETDTSPQIQANILKNLNFLPATMDLTRPFHSLKGVLRSLIANSSTHWRTRRCLLVGFMHIAKVTDKEYFEENLKVYYAALLGDKVFAIRRTAPAILPLLVKYFGINWTTEHIIPYFNMFRKDVNYLYRYVPLFGIKELISPSVDTHDKQYLKGFQSLVQTGNKNAARILAKINLMVDKLQSKLEEPACKDIVSLKESIIFDFKDDNVGLYAEDTLDIIQEYHNCDIFNVTEKDVEEDNVYIKGLLQIIYTRFFNLVLNLFEDPIVNIQIRSIFILTKIRELVDTLRKELEQDFVKTCLKALSEEEMEAISKEVEEEMQIKKDESTSEHFVGSDDSLNVQSRRESAKGAEQQSVNNEASQTKIPDIVVDSDHCTEKLGKLTIEDKKEDTEETELKE</sequence>
<feature type="region of interest" description="Disordered" evidence="4">
    <location>
        <begin position="699"/>
        <end position="745"/>
    </location>
</feature>
<dbReference type="PANTHER" id="PTHR10648">
    <property type="entry name" value="SERINE/THREONINE-PROTEIN PHOSPHATASE PP2A 65 KDA REGULATORY SUBUNIT"/>
    <property type="match status" value="1"/>
</dbReference>
<dbReference type="InterPro" id="IPR051023">
    <property type="entry name" value="PP2A_Regulatory_Subunit_A"/>
</dbReference>
<comment type="similarity">
    <text evidence="2">Belongs to the phosphatase 2A regulatory subunit A family.</text>
</comment>
<dbReference type="GO" id="GO:0005634">
    <property type="term" value="C:nucleus"/>
    <property type="evidence" value="ECO:0007669"/>
    <property type="project" value="TreeGrafter"/>
</dbReference>
<proteinExistence type="inferred from homology"/>
<dbReference type="AlphaFoldDB" id="A0A9P0K8S4"/>
<dbReference type="OrthoDB" id="340346at2759"/>
<feature type="repeat" description="HEAT" evidence="3">
    <location>
        <begin position="332"/>
        <end position="370"/>
    </location>
</feature>
<protein>
    <recommendedName>
        <fullName evidence="5">Phosphatase PP2A regulatory subunit A/Splicing factor 3B subunit 1-like HEAT repeat domain-containing protein</fullName>
    </recommendedName>
</protein>
<feature type="repeat" description="HEAT" evidence="3">
    <location>
        <begin position="202"/>
        <end position="240"/>
    </location>
</feature>
<evidence type="ECO:0000259" key="5">
    <source>
        <dbReference type="Pfam" id="PF22646"/>
    </source>
</evidence>
<keyword evidence="1" id="KW-0677">Repeat</keyword>
<feature type="repeat" description="HEAT" evidence="3">
    <location>
        <begin position="163"/>
        <end position="201"/>
    </location>
</feature>
<feature type="compositionally biased region" description="Polar residues" evidence="4">
    <location>
        <begin position="728"/>
        <end position="740"/>
    </location>
</feature>
<dbReference type="Proteomes" id="UP001152888">
    <property type="component" value="Unassembled WGS sequence"/>
</dbReference>
<gene>
    <name evidence="6" type="ORF">ACAOBT_LOCUS7498</name>
</gene>
<name>A0A9P0K8S4_ACAOB</name>
<evidence type="ECO:0000256" key="1">
    <source>
        <dbReference type="ARBA" id="ARBA00022737"/>
    </source>
</evidence>
<dbReference type="SUPFAM" id="SSF48371">
    <property type="entry name" value="ARM repeat"/>
    <property type="match status" value="1"/>
</dbReference>
<dbReference type="InterPro" id="IPR054573">
    <property type="entry name" value="PP2A/SF3B1-like_HEAT"/>
</dbReference>
<keyword evidence="7" id="KW-1185">Reference proteome</keyword>
<feature type="domain" description="Phosphatase PP2A regulatory subunit A/Splicing factor 3B subunit 1-like HEAT repeat" evidence="5">
    <location>
        <begin position="279"/>
        <end position="362"/>
    </location>
</feature>
<dbReference type="Pfam" id="PF22646">
    <property type="entry name" value="PPP2R1A-like_HEAT"/>
    <property type="match status" value="1"/>
</dbReference>
<dbReference type="GO" id="GO:0000159">
    <property type="term" value="C:protein phosphatase type 2A complex"/>
    <property type="evidence" value="ECO:0007669"/>
    <property type="project" value="TreeGrafter"/>
</dbReference>
<dbReference type="PROSITE" id="PS50077">
    <property type="entry name" value="HEAT_REPEAT"/>
    <property type="match status" value="3"/>
</dbReference>
<dbReference type="GO" id="GO:0005829">
    <property type="term" value="C:cytosol"/>
    <property type="evidence" value="ECO:0007669"/>
    <property type="project" value="TreeGrafter"/>
</dbReference>
<dbReference type="PANTHER" id="PTHR10648:SF4">
    <property type="entry name" value="PROTEIN PHOSPHATASE 2 (FORMERLY 2A), REGULATORY SUBUNIT A, BETA ISOFORM-RELATED"/>
    <property type="match status" value="1"/>
</dbReference>
<dbReference type="InterPro" id="IPR021133">
    <property type="entry name" value="HEAT_type_2"/>
</dbReference>
<comment type="caution">
    <text evidence="6">The sequence shown here is derived from an EMBL/GenBank/DDBJ whole genome shotgun (WGS) entry which is preliminary data.</text>
</comment>
<evidence type="ECO:0000313" key="6">
    <source>
        <dbReference type="EMBL" id="CAH1967687.1"/>
    </source>
</evidence>
<dbReference type="InterPro" id="IPR011989">
    <property type="entry name" value="ARM-like"/>
</dbReference>
<evidence type="ECO:0000256" key="3">
    <source>
        <dbReference type="PROSITE-ProRule" id="PRU00103"/>
    </source>
</evidence>
<dbReference type="EMBL" id="CAKOFQ010006747">
    <property type="protein sequence ID" value="CAH1967688.1"/>
    <property type="molecule type" value="Genomic_DNA"/>
</dbReference>
<reference evidence="6" key="1">
    <citation type="submission" date="2022-03" db="EMBL/GenBank/DDBJ databases">
        <authorList>
            <person name="Sayadi A."/>
        </authorList>
    </citation>
    <scope>NUCLEOTIDE SEQUENCE</scope>
</reference>
<organism evidence="6 7">
    <name type="scientific">Acanthoscelides obtectus</name>
    <name type="common">Bean weevil</name>
    <name type="synonym">Bruchus obtectus</name>
    <dbReference type="NCBI Taxonomy" id="200917"/>
    <lineage>
        <taxon>Eukaryota</taxon>
        <taxon>Metazoa</taxon>
        <taxon>Ecdysozoa</taxon>
        <taxon>Arthropoda</taxon>
        <taxon>Hexapoda</taxon>
        <taxon>Insecta</taxon>
        <taxon>Pterygota</taxon>
        <taxon>Neoptera</taxon>
        <taxon>Endopterygota</taxon>
        <taxon>Coleoptera</taxon>
        <taxon>Polyphaga</taxon>
        <taxon>Cucujiformia</taxon>
        <taxon>Chrysomeloidea</taxon>
        <taxon>Chrysomelidae</taxon>
        <taxon>Bruchinae</taxon>
        <taxon>Bruchini</taxon>
        <taxon>Acanthoscelides</taxon>
    </lineage>
</organism>
<dbReference type="GO" id="GO:0019888">
    <property type="term" value="F:protein phosphatase regulator activity"/>
    <property type="evidence" value="ECO:0007669"/>
    <property type="project" value="TreeGrafter"/>
</dbReference>
<dbReference type="InterPro" id="IPR016024">
    <property type="entry name" value="ARM-type_fold"/>
</dbReference>
<dbReference type="EMBL" id="CAKOFQ010006747">
    <property type="protein sequence ID" value="CAH1967687.1"/>
    <property type="molecule type" value="Genomic_DNA"/>
</dbReference>